<dbReference type="InterPro" id="IPR003594">
    <property type="entry name" value="HATPase_dom"/>
</dbReference>
<dbReference type="InterPro" id="IPR036890">
    <property type="entry name" value="HATPase_C_sf"/>
</dbReference>
<dbReference type="SUPFAM" id="SSF55874">
    <property type="entry name" value="ATPase domain of HSP90 chaperone/DNA topoisomerase II/histidine kinase"/>
    <property type="match status" value="1"/>
</dbReference>
<dbReference type="Gene3D" id="3.30.565.10">
    <property type="entry name" value="Histidine kinase-like ATPase, C-terminal domain"/>
    <property type="match status" value="1"/>
</dbReference>
<dbReference type="AlphaFoldDB" id="A0A383A4L7"/>
<dbReference type="EMBL" id="UINC01189046">
    <property type="protein sequence ID" value="SVE02561.1"/>
    <property type="molecule type" value="Genomic_DNA"/>
</dbReference>
<accession>A0A383A4L7</accession>
<feature type="domain" description="Histidine kinase/HSP90-like ATPase" evidence="1">
    <location>
        <begin position="12"/>
        <end position="59"/>
    </location>
</feature>
<gene>
    <name evidence="2" type="ORF">METZ01_LOCUS455415</name>
</gene>
<dbReference type="Pfam" id="PF02518">
    <property type="entry name" value="HATPase_c"/>
    <property type="match status" value="1"/>
</dbReference>
<evidence type="ECO:0000313" key="2">
    <source>
        <dbReference type="EMBL" id="SVE02561.1"/>
    </source>
</evidence>
<sequence>FYTERPPEENFGNHSGLGLNIAKQIVEAHGGDIRASNRKLGENEDANISGARFTLRLPILNRK</sequence>
<proteinExistence type="predicted"/>
<protein>
    <recommendedName>
        <fullName evidence="1">Histidine kinase/HSP90-like ATPase domain-containing protein</fullName>
    </recommendedName>
</protein>
<evidence type="ECO:0000259" key="1">
    <source>
        <dbReference type="Pfam" id="PF02518"/>
    </source>
</evidence>
<feature type="non-terminal residue" evidence="2">
    <location>
        <position position="1"/>
    </location>
</feature>
<reference evidence="2" key="1">
    <citation type="submission" date="2018-05" db="EMBL/GenBank/DDBJ databases">
        <authorList>
            <person name="Lanie J.A."/>
            <person name="Ng W.-L."/>
            <person name="Kazmierczak K.M."/>
            <person name="Andrzejewski T.M."/>
            <person name="Davidsen T.M."/>
            <person name="Wayne K.J."/>
            <person name="Tettelin H."/>
            <person name="Glass J.I."/>
            <person name="Rusch D."/>
            <person name="Podicherti R."/>
            <person name="Tsui H.-C.T."/>
            <person name="Winkler M.E."/>
        </authorList>
    </citation>
    <scope>NUCLEOTIDE SEQUENCE</scope>
</reference>
<organism evidence="2">
    <name type="scientific">marine metagenome</name>
    <dbReference type="NCBI Taxonomy" id="408172"/>
    <lineage>
        <taxon>unclassified sequences</taxon>
        <taxon>metagenomes</taxon>
        <taxon>ecological metagenomes</taxon>
    </lineage>
</organism>
<name>A0A383A4L7_9ZZZZ</name>